<name>A0A401TGB5_CHIPU</name>
<protein>
    <submittedName>
        <fullName evidence="2">Uncharacterized protein</fullName>
    </submittedName>
</protein>
<sequence>MCFAPVITQPWYALTDHPQHVIFLRFQHIFFQNSHVAKVSANFSSDQTRQRDSESDLCCSQRTKKNRETVNEARVAYAQTKHWTVGELMYASLNLTTFEKISKRKQKKEPAEYAGVEMCKGSGNPWIP</sequence>
<evidence type="ECO:0000256" key="1">
    <source>
        <dbReference type="SAM" id="MobiDB-lite"/>
    </source>
</evidence>
<dbReference type="AlphaFoldDB" id="A0A401TGB5"/>
<dbReference type="Proteomes" id="UP000287033">
    <property type="component" value="Unassembled WGS sequence"/>
</dbReference>
<keyword evidence="3" id="KW-1185">Reference proteome</keyword>
<evidence type="ECO:0000313" key="3">
    <source>
        <dbReference type="Proteomes" id="UP000287033"/>
    </source>
</evidence>
<reference evidence="2 3" key="1">
    <citation type="journal article" date="2018" name="Nat. Ecol. Evol.">
        <title>Shark genomes provide insights into elasmobranch evolution and the origin of vertebrates.</title>
        <authorList>
            <person name="Hara Y"/>
            <person name="Yamaguchi K"/>
            <person name="Onimaru K"/>
            <person name="Kadota M"/>
            <person name="Koyanagi M"/>
            <person name="Keeley SD"/>
            <person name="Tatsumi K"/>
            <person name="Tanaka K"/>
            <person name="Motone F"/>
            <person name="Kageyama Y"/>
            <person name="Nozu R"/>
            <person name="Adachi N"/>
            <person name="Nishimura O"/>
            <person name="Nakagawa R"/>
            <person name="Tanegashima C"/>
            <person name="Kiyatake I"/>
            <person name="Matsumoto R"/>
            <person name="Murakumo K"/>
            <person name="Nishida K"/>
            <person name="Terakita A"/>
            <person name="Kuratani S"/>
            <person name="Sato K"/>
            <person name="Hyodo S Kuraku.S."/>
        </authorList>
    </citation>
    <scope>NUCLEOTIDE SEQUENCE [LARGE SCALE GENOMIC DNA]</scope>
</reference>
<gene>
    <name evidence="2" type="ORF">chiPu_0025841</name>
</gene>
<accession>A0A401TGB5</accession>
<proteinExistence type="predicted"/>
<organism evidence="2 3">
    <name type="scientific">Chiloscyllium punctatum</name>
    <name type="common">Brownbanded bambooshark</name>
    <name type="synonym">Hemiscyllium punctatum</name>
    <dbReference type="NCBI Taxonomy" id="137246"/>
    <lineage>
        <taxon>Eukaryota</taxon>
        <taxon>Metazoa</taxon>
        <taxon>Chordata</taxon>
        <taxon>Craniata</taxon>
        <taxon>Vertebrata</taxon>
        <taxon>Chondrichthyes</taxon>
        <taxon>Elasmobranchii</taxon>
        <taxon>Galeomorphii</taxon>
        <taxon>Galeoidea</taxon>
        <taxon>Orectolobiformes</taxon>
        <taxon>Hemiscylliidae</taxon>
        <taxon>Chiloscyllium</taxon>
    </lineage>
</organism>
<feature type="region of interest" description="Disordered" evidence="1">
    <location>
        <begin position="42"/>
        <end position="63"/>
    </location>
</feature>
<comment type="caution">
    <text evidence="2">The sequence shown here is derived from an EMBL/GenBank/DDBJ whole genome shotgun (WGS) entry which is preliminary data.</text>
</comment>
<evidence type="ECO:0000313" key="2">
    <source>
        <dbReference type="EMBL" id="GCC41663.1"/>
    </source>
</evidence>
<dbReference type="EMBL" id="BEZZ01066736">
    <property type="protein sequence ID" value="GCC41663.1"/>
    <property type="molecule type" value="Genomic_DNA"/>
</dbReference>